<evidence type="ECO:0000256" key="4">
    <source>
        <dbReference type="ARBA" id="ARBA00022759"/>
    </source>
</evidence>
<dbReference type="InterPro" id="IPR005162">
    <property type="entry name" value="Retrotrans_gag_dom"/>
</dbReference>
<dbReference type="CDD" id="cd00303">
    <property type="entry name" value="retropepsin_like"/>
    <property type="match status" value="1"/>
</dbReference>
<dbReference type="InterPro" id="IPR043128">
    <property type="entry name" value="Rev_trsase/Diguanyl_cyclase"/>
</dbReference>
<evidence type="ECO:0000256" key="5">
    <source>
        <dbReference type="ARBA" id="ARBA00022801"/>
    </source>
</evidence>
<evidence type="ECO:0000256" key="6">
    <source>
        <dbReference type="ARBA" id="ARBA00022918"/>
    </source>
</evidence>
<accession>Q6UUN3</accession>
<keyword evidence="5" id="KW-0378">Hydrolase</keyword>
<dbReference type="InterPro" id="IPR021109">
    <property type="entry name" value="Peptidase_aspartic_dom_sf"/>
</dbReference>
<dbReference type="InterPro" id="IPR056924">
    <property type="entry name" value="SH3_Tf2-1"/>
</dbReference>
<evidence type="ECO:0000256" key="2">
    <source>
        <dbReference type="ARBA" id="ARBA00022695"/>
    </source>
</evidence>
<feature type="compositionally biased region" description="Pro residues" evidence="7">
    <location>
        <begin position="230"/>
        <end position="240"/>
    </location>
</feature>
<dbReference type="EMBL" id="AY360385">
    <property type="protein sequence ID" value="AAQ56328.1"/>
    <property type="molecule type" value="Genomic_DNA"/>
</dbReference>
<dbReference type="GO" id="GO:0006508">
    <property type="term" value="P:proteolysis"/>
    <property type="evidence" value="ECO:0007669"/>
    <property type="project" value="InterPro"/>
</dbReference>
<dbReference type="PROSITE" id="PS00141">
    <property type="entry name" value="ASP_PROTEASE"/>
    <property type="match status" value="1"/>
</dbReference>
<dbReference type="GO" id="GO:0004190">
    <property type="term" value="F:aspartic-type endopeptidase activity"/>
    <property type="evidence" value="ECO:0007669"/>
    <property type="project" value="InterPro"/>
</dbReference>
<dbReference type="InterPro" id="IPR001969">
    <property type="entry name" value="Aspartic_peptidase_AS"/>
</dbReference>
<dbReference type="Pfam" id="PF03732">
    <property type="entry name" value="Retrotrans_gag"/>
    <property type="match status" value="1"/>
</dbReference>
<dbReference type="Gene3D" id="3.10.10.10">
    <property type="entry name" value="HIV Type 1 Reverse Transcriptase, subunit A, domain 1"/>
    <property type="match status" value="2"/>
</dbReference>
<dbReference type="PROSITE" id="PS50994">
    <property type="entry name" value="INTEGRASE"/>
    <property type="match status" value="1"/>
</dbReference>
<dbReference type="AlphaFoldDB" id="Q6UUN3"/>
<feature type="domain" description="Integrase catalytic" evidence="8">
    <location>
        <begin position="644"/>
        <end position="747"/>
    </location>
</feature>
<dbReference type="Gene3D" id="3.30.420.10">
    <property type="entry name" value="Ribonuclease H-like superfamily/Ribonuclease H"/>
    <property type="match status" value="1"/>
</dbReference>
<dbReference type="Pfam" id="PF00078">
    <property type="entry name" value="RVT_1"/>
    <property type="match status" value="1"/>
</dbReference>
<evidence type="ECO:0000259" key="8">
    <source>
        <dbReference type="PROSITE" id="PS50994"/>
    </source>
</evidence>
<proteinExistence type="predicted"/>
<dbReference type="GO" id="GO:0003676">
    <property type="term" value="F:nucleic acid binding"/>
    <property type="evidence" value="ECO:0007669"/>
    <property type="project" value="InterPro"/>
</dbReference>
<dbReference type="Pfam" id="PF08284">
    <property type="entry name" value="RVP_2"/>
    <property type="match status" value="1"/>
</dbReference>
<evidence type="ECO:0000313" key="9">
    <source>
        <dbReference type="EMBL" id="AAQ56328.1"/>
    </source>
</evidence>
<dbReference type="InterPro" id="IPR043502">
    <property type="entry name" value="DNA/RNA_pol_sf"/>
</dbReference>
<dbReference type="InterPro" id="IPR001584">
    <property type="entry name" value="Integrase_cat-core"/>
</dbReference>
<dbReference type="SUPFAM" id="SSF56672">
    <property type="entry name" value="DNA/RNA polymerases"/>
    <property type="match status" value="1"/>
</dbReference>
<dbReference type="PANTHER" id="PTHR37984:SF5">
    <property type="entry name" value="PROTEIN NYNRIN-LIKE"/>
    <property type="match status" value="1"/>
</dbReference>
<evidence type="ECO:0000256" key="1">
    <source>
        <dbReference type="ARBA" id="ARBA00022679"/>
    </source>
</evidence>
<gene>
    <name evidence="9" type="ORF">OSJNBa0095C12.12</name>
</gene>
<dbReference type="Gene3D" id="3.30.70.270">
    <property type="match status" value="1"/>
</dbReference>
<dbReference type="SUPFAM" id="SSF53098">
    <property type="entry name" value="Ribonuclease H-like"/>
    <property type="match status" value="1"/>
</dbReference>
<dbReference type="Gene3D" id="2.40.70.10">
    <property type="entry name" value="Acid Proteases"/>
    <property type="match status" value="1"/>
</dbReference>
<keyword evidence="1" id="KW-0808">Transferase</keyword>
<dbReference type="InterPro" id="IPR036397">
    <property type="entry name" value="RNaseH_sf"/>
</dbReference>
<reference evidence="9" key="1">
    <citation type="journal article" date="2004" name="Nat. Genet.">
        <title>Sequencing of a rice centromere uncovers active genes.</title>
        <authorList>
            <person name="Nagaki K."/>
            <person name="Cheng Z."/>
            <person name="Ouyang S."/>
            <person name="Talbert P.B."/>
            <person name="Kim M."/>
            <person name="Jones K.M."/>
            <person name="Henikoff S."/>
            <person name="Buell C.R."/>
            <person name="Jiang J."/>
        </authorList>
    </citation>
    <scope>NUCLEOTIDE SEQUENCE</scope>
</reference>
<keyword evidence="6" id="KW-0695">RNA-directed DNA polymerase</keyword>
<keyword evidence="3" id="KW-0540">Nuclease</keyword>
<dbReference type="SUPFAM" id="SSF50630">
    <property type="entry name" value="Acid proteases"/>
    <property type="match status" value="1"/>
</dbReference>
<dbReference type="Pfam" id="PF24626">
    <property type="entry name" value="SH3_Tf2-1"/>
    <property type="match status" value="1"/>
</dbReference>
<organism evidence="9">
    <name type="scientific">Oryza sativa subsp. japonica</name>
    <name type="common">Rice</name>
    <dbReference type="NCBI Taxonomy" id="39947"/>
    <lineage>
        <taxon>Eukaryota</taxon>
        <taxon>Viridiplantae</taxon>
        <taxon>Streptophyta</taxon>
        <taxon>Embryophyta</taxon>
        <taxon>Tracheophyta</taxon>
        <taxon>Spermatophyta</taxon>
        <taxon>Magnoliopsida</taxon>
        <taxon>Liliopsida</taxon>
        <taxon>Poales</taxon>
        <taxon>Poaceae</taxon>
        <taxon>BOP clade</taxon>
        <taxon>Oryzoideae</taxon>
        <taxon>Oryzeae</taxon>
        <taxon>Oryzinae</taxon>
        <taxon>Oryza</taxon>
        <taxon>Oryza sativa</taxon>
    </lineage>
</organism>
<dbReference type="InterPro" id="IPR000477">
    <property type="entry name" value="RT_dom"/>
</dbReference>
<keyword evidence="4" id="KW-0255">Endonuclease</keyword>
<feature type="region of interest" description="Disordered" evidence="7">
    <location>
        <begin position="219"/>
        <end position="252"/>
    </location>
</feature>
<sequence>MAEVLMAVERNREAENAVLQQIAASAAATATHIAQGAGGGGHHAAGGLAEFQRTQPPVFTRSDDPLDADDWLRTIERKLTLIRCPDAEKTNLAAEQLQAAAGDWWENFLAMQPDGRVVTWAQFRDAFRAAHVPKGIMDLKQCEFLSLTQGNKSVMEYLCEFNHLARYAPDDVKTDTRKQNRFMNGLSAEMQLELAAHSFLDFQDLVNRQAGHYINQCPYPHRAQLQGPRPAAPRPNPPLRSAPQGQQTQKRGRVNHVTAEEANDAPDVLVGTLLVHSYPASVLFDSGATHSFVTKGFASDHKLPISRLHPPLIVTSPDSEIIAEFISRDTKIAIQGVEFTAELTILHTKGLDVILGMDWMHKNHGVIDCGHRLVTLENNTGELIFLALDDHSPQLHALSGAKAIDITAVPVVCEYPDVFPEELPGMPPDREVEFVIDLLPGTAPISKRPYRMPPNELEELKRQLTKLQAKGFIRPSSSPWGCPALFVKKDLSLRIPEDIPKIVFSTRYGLYEYTVMSFGLTNAPVYFMSLMNLIFMEYLDQFVVIFIDDNLIYSKSEEEHEKHLRLVLEKLREHHLYAKFSKYLNLRQRRWLELIKDYDMGLHYHLGNANVVADALSRKPQCNCLSVIVDRLTKSTDFLPIHSTDMVSKLAELYLSRIVCLHGVPTKIISCLHKAMGTKLFFSTAYHPQTGGQTERVNQILEDMLRACVLEYGKNWEKCLPFAEFSYNNSYQSSLQMSPFEALYGRRCRTPLNWSESGERPFFGPDIVMEAEEQVRLIRDRLRTAQSRQKSYADRRRRELSFKVGDHVYLKVTPFKSTHHFGVKVKLAPRYIGPYRIVAKRGAVAYQLDLPSTLSSYHDIFHVSQLKQCLRVPTEETQLKILTYNPIFLIKSTRFAFLMKLSAPLEGTLSNSLRFSGVIIPQMKPLGSAKIIFVMPTLFFSPIHRNLRDEILFKGGRAVTALGS</sequence>
<evidence type="ECO:0000256" key="7">
    <source>
        <dbReference type="SAM" id="MobiDB-lite"/>
    </source>
</evidence>
<dbReference type="PANTHER" id="PTHR37984">
    <property type="entry name" value="PROTEIN CBG26694"/>
    <property type="match status" value="1"/>
</dbReference>
<dbReference type="GO" id="GO:0003964">
    <property type="term" value="F:RNA-directed DNA polymerase activity"/>
    <property type="evidence" value="ECO:0007669"/>
    <property type="project" value="UniProtKB-KW"/>
</dbReference>
<dbReference type="GO" id="GO:0015074">
    <property type="term" value="P:DNA integration"/>
    <property type="evidence" value="ECO:0007669"/>
    <property type="project" value="InterPro"/>
</dbReference>
<name>Q6UUN3_ORYSJ</name>
<keyword evidence="2" id="KW-0548">Nucleotidyltransferase</keyword>
<dbReference type="CDD" id="cd01647">
    <property type="entry name" value="RT_LTR"/>
    <property type="match status" value="1"/>
</dbReference>
<dbReference type="GO" id="GO:0004519">
    <property type="term" value="F:endonuclease activity"/>
    <property type="evidence" value="ECO:0007669"/>
    <property type="project" value="UniProtKB-KW"/>
</dbReference>
<protein>
    <submittedName>
        <fullName evidence="9">Putative gag-pol polyprotein</fullName>
    </submittedName>
</protein>
<evidence type="ECO:0000256" key="3">
    <source>
        <dbReference type="ARBA" id="ARBA00022722"/>
    </source>
</evidence>
<dbReference type="InterPro" id="IPR050951">
    <property type="entry name" value="Retrovirus_Pol_polyprotein"/>
</dbReference>
<dbReference type="InterPro" id="IPR012337">
    <property type="entry name" value="RNaseH-like_sf"/>
</dbReference>